<evidence type="ECO:0000256" key="7">
    <source>
        <dbReference type="ARBA" id="ARBA00022989"/>
    </source>
</evidence>
<feature type="transmembrane region" description="Helical" evidence="11">
    <location>
        <begin position="510"/>
        <end position="530"/>
    </location>
</feature>
<dbReference type="InterPro" id="IPR027417">
    <property type="entry name" value="P-loop_NTPase"/>
</dbReference>
<dbReference type="CDD" id="cd18583">
    <property type="entry name" value="ABC_6TM_HMT1"/>
    <property type="match status" value="1"/>
</dbReference>
<dbReference type="Gene3D" id="1.20.1560.10">
    <property type="entry name" value="ABC transporter type 1, transmembrane domain"/>
    <property type="match status" value="1"/>
</dbReference>
<feature type="transmembrane region" description="Helical" evidence="11">
    <location>
        <begin position="83"/>
        <end position="105"/>
    </location>
</feature>
<evidence type="ECO:0000256" key="6">
    <source>
        <dbReference type="ARBA" id="ARBA00022840"/>
    </source>
</evidence>
<keyword evidence="6" id="KW-0067">ATP-binding</keyword>
<dbReference type="GO" id="GO:0016020">
    <property type="term" value="C:membrane"/>
    <property type="evidence" value="ECO:0007669"/>
    <property type="project" value="UniProtKB-SubCell"/>
</dbReference>
<protein>
    <recommendedName>
        <fullName evidence="16">ABC transporter</fullName>
    </recommendedName>
</protein>
<dbReference type="Pfam" id="PF00664">
    <property type="entry name" value="ABC_membrane"/>
    <property type="match status" value="1"/>
</dbReference>
<keyword evidence="8 11" id="KW-0472">Membrane</keyword>
<proteinExistence type="inferred from homology"/>
<keyword evidence="7 11" id="KW-1133">Transmembrane helix</keyword>
<dbReference type="OrthoDB" id="6500128at2759"/>
<evidence type="ECO:0000256" key="8">
    <source>
        <dbReference type="ARBA" id="ARBA00023136"/>
    </source>
</evidence>
<dbReference type="Proteomes" id="UP000008837">
    <property type="component" value="Unassembled WGS sequence"/>
</dbReference>
<feature type="transmembrane region" description="Helical" evidence="11">
    <location>
        <begin position="12"/>
        <end position="32"/>
    </location>
</feature>
<dbReference type="STRING" id="425265.A8PVA8"/>
<evidence type="ECO:0000256" key="2">
    <source>
        <dbReference type="ARBA" id="ARBA00022448"/>
    </source>
</evidence>
<dbReference type="SMART" id="SM00382">
    <property type="entry name" value="AAA"/>
    <property type="match status" value="1"/>
</dbReference>
<evidence type="ECO:0008006" key="16">
    <source>
        <dbReference type="Google" id="ProtNLM"/>
    </source>
</evidence>
<keyword evidence="3 11" id="KW-0812">Transmembrane</keyword>
<evidence type="ECO:0000313" key="15">
    <source>
        <dbReference type="Proteomes" id="UP000008837"/>
    </source>
</evidence>
<dbReference type="SUPFAM" id="SSF52540">
    <property type="entry name" value="P-loop containing nucleoside triphosphate hydrolases"/>
    <property type="match status" value="1"/>
</dbReference>
<comment type="subcellular location">
    <subcellularLocation>
        <location evidence="1">Membrane</location>
        <topology evidence="1">Multi-pass membrane protein</topology>
    </subcellularLocation>
</comment>
<reference evidence="14 15" key="1">
    <citation type="journal article" date="2007" name="Proc. Natl. Acad. Sci. U.S.A.">
        <title>Dandruff-associated Malassezia genomes reveal convergent and divergent virulence traits shared with plant and human fungal pathogens.</title>
        <authorList>
            <person name="Xu J."/>
            <person name="Saunders C.W."/>
            <person name="Hu P."/>
            <person name="Grant R.A."/>
            <person name="Boekhout T."/>
            <person name="Kuramae E.E."/>
            <person name="Kronstad J.W."/>
            <person name="Deangelis Y.M."/>
            <person name="Reeder N.L."/>
            <person name="Johnstone K.R."/>
            <person name="Leland M."/>
            <person name="Fieno A.M."/>
            <person name="Begley W.M."/>
            <person name="Sun Y."/>
            <person name="Lacey M.P."/>
            <person name="Chaudhary T."/>
            <person name="Keough T."/>
            <person name="Chu L."/>
            <person name="Sears R."/>
            <person name="Yuan B."/>
            <person name="Dawson T.L.Jr."/>
        </authorList>
    </citation>
    <scope>NUCLEOTIDE SEQUENCE [LARGE SCALE GENOMIC DNA]</scope>
    <source>
        <strain evidence="15">ATCC MYA-4612 / CBS 7966</strain>
    </source>
</reference>
<dbReference type="FunCoup" id="A8PVA8">
    <property type="interactions" value="58"/>
</dbReference>
<evidence type="ECO:0000256" key="5">
    <source>
        <dbReference type="ARBA" id="ARBA00022792"/>
    </source>
</evidence>
<feature type="region of interest" description="Disordered" evidence="10">
    <location>
        <begin position="868"/>
        <end position="994"/>
    </location>
</feature>
<feature type="compositionally biased region" description="Basic residues" evidence="10">
    <location>
        <begin position="976"/>
        <end position="994"/>
    </location>
</feature>
<dbReference type="PROSITE" id="PS50929">
    <property type="entry name" value="ABC_TM1F"/>
    <property type="match status" value="1"/>
</dbReference>
<evidence type="ECO:0000256" key="3">
    <source>
        <dbReference type="ARBA" id="ARBA00022692"/>
    </source>
</evidence>
<dbReference type="AlphaFoldDB" id="A8PVA8"/>
<feature type="compositionally biased region" description="Polar residues" evidence="10">
    <location>
        <begin position="905"/>
        <end position="947"/>
    </location>
</feature>
<keyword evidence="5" id="KW-0999">Mitochondrion inner membrane</keyword>
<dbReference type="InParanoid" id="A8PVA8"/>
<keyword evidence="2" id="KW-0813">Transport</keyword>
<comment type="caution">
    <text evidence="14">The sequence shown here is derived from an EMBL/GenBank/DDBJ whole genome shotgun (WGS) entry which is preliminary data.</text>
</comment>
<feature type="transmembrane region" description="Helical" evidence="11">
    <location>
        <begin position="319"/>
        <end position="345"/>
    </location>
</feature>
<evidence type="ECO:0000256" key="1">
    <source>
        <dbReference type="ARBA" id="ARBA00004141"/>
    </source>
</evidence>
<dbReference type="InterPro" id="IPR036640">
    <property type="entry name" value="ABC1_TM_sf"/>
</dbReference>
<name>A8PVA8_MALGO</name>
<accession>A8PVA8</accession>
<keyword evidence="15" id="KW-1185">Reference proteome</keyword>
<feature type="transmembrane region" description="Helical" evidence="11">
    <location>
        <begin position="393"/>
        <end position="414"/>
    </location>
</feature>
<dbReference type="Pfam" id="PF00005">
    <property type="entry name" value="ABC_tran"/>
    <property type="match status" value="1"/>
</dbReference>
<feature type="compositionally biased region" description="Polar residues" evidence="10">
    <location>
        <begin position="868"/>
        <end position="889"/>
    </location>
</feature>
<evidence type="ECO:0000256" key="4">
    <source>
        <dbReference type="ARBA" id="ARBA00022741"/>
    </source>
</evidence>
<feature type="transmembrane region" description="Helical" evidence="11">
    <location>
        <begin position="420"/>
        <end position="438"/>
    </location>
</feature>
<gene>
    <name evidence="14" type="ORF">MGL_0829</name>
</gene>
<dbReference type="Gene3D" id="3.40.50.300">
    <property type="entry name" value="P-loop containing nucleotide triphosphate hydrolases"/>
    <property type="match status" value="1"/>
</dbReference>
<dbReference type="InterPro" id="IPR003593">
    <property type="entry name" value="AAA+_ATPase"/>
</dbReference>
<dbReference type="InterPro" id="IPR003439">
    <property type="entry name" value="ABC_transporter-like_ATP-bd"/>
</dbReference>
<dbReference type="GO" id="GO:0140359">
    <property type="term" value="F:ABC-type transporter activity"/>
    <property type="evidence" value="ECO:0007669"/>
    <property type="project" value="InterPro"/>
</dbReference>
<feature type="compositionally biased region" description="Low complexity" evidence="10">
    <location>
        <begin position="948"/>
        <end position="975"/>
    </location>
</feature>
<evidence type="ECO:0000256" key="11">
    <source>
        <dbReference type="SAM" id="Phobius"/>
    </source>
</evidence>
<dbReference type="InterPro" id="IPR011527">
    <property type="entry name" value="ABC1_TM_dom"/>
</dbReference>
<dbReference type="FunFam" id="3.40.50.300:FF:000186">
    <property type="entry name" value="ATP-binding cassette sub-family B member 7, mitochondrial"/>
    <property type="match status" value="1"/>
</dbReference>
<dbReference type="GO" id="GO:0005524">
    <property type="term" value="F:ATP binding"/>
    <property type="evidence" value="ECO:0007669"/>
    <property type="project" value="UniProtKB-KW"/>
</dbReference>
<dbReference type="RefSeq" id="XP_001731561.1">
    <property type="nucleotide sequence ID" value="XM_001731509.1"/>
</dbReference>
<feature type="transmembrane region" description="Helical" evidence="11">
    <location>
        <begin position="155"/>
        <end position="172"/>
    </location>
</feature>
<evidence type="ECO:0000256" key="10">
    <source>
        <dbReference type="SAM" id="MobiDB-lite"/>
    </source>
</evidence>
<dbReference type="InterPro" id="IPR039421">
    <property type="entry name" value="Type_1_exporter"/>
</dbReference>
<dbReference type="KEGG" id="mgl:MGL_0829"/>
<evidence type="ECO:0000313" key="14">
    <source>
        <dbReference type="EMBL" id="EDP44347.1"/>
    </source>
</evidence>
<dbReference type="PANTHER" id="PTHR24221:SF648">
    <property type="entry name" value="ABC-TYPE TRANSPORTER ATR1"/>
    <property type="match status" value="1"/>
</dbReference>
<keyword evidence="5" id="KW-0496">Mitochondrion</keyword>
<feature type="transmembrane region" description="Helical" evidence="11">
    <location>
        <begin position="117"/>
        <end position="139"/>
    </location>
</feature>
<dbReference type="PANTHER" id="PTHR24221">
    <property type="entry name" value="ATP-BINDING CASSETTE SUB-FAMILY B"/>
    <property type="match status" value="1"/>
</dbReference>
<dbReference type="SUPFAM" id="SSF90123">
    <property type="entry name" value="ABC transporter transmembrane region"/>
    <property type="match status" value="1"/>
</dbReference>
<feature type="transmembrane region" description="Helical" evidence="11">
    <location>
        <begin position="184"/>
        <end position="208"/>
    </location>
</feature>
<dbReference type="GO" id="GO:0016887">
    <property type="term" value="F:ATP hydrolysis activity"/>
    <property type="evidence" value="ECO:0007669"/>
    <property type="project" value="InterPro"/>
</dbReference>
<comment type="similarity">
    <text evidence="9">Belongs to the ABC transporter superfamily. ABCB family. Heavy Metal importer (TC 3.A.1.210) subfamily.</text>
</comment>
<evidence type="ECO:0000256" key="9">
    <source>
        <dbReference type="ARBA" id="ARBA00024363"/>
    </source>
</evidence>
<feature type="transmembrane region" description="Helical" evidence="11">
    <location>
        <begin position="278"/>
        <end position="299"/>
    </location>
</feature>
<dbReference type="VEuPathDB" id="FungiDB:MGL_0829"/>
<dbReference type="PROSITE" id="PS50893">
    <property type="entry name" value="ABC_TRANSPORTER_2"/>
    <property type="match status" value="1"/>
</dbReference>
<sequence length="994" mass="109473">MSLTRPWTNALQVAQPVAHIVLVMYMVHASYVKKRIRICLGMERQVFLDDHEDGGDGAGLPDQLLPQPVVVAQRERYSRAVRVVMLVIAASFVVSGALVAAQAVLPPRTWLPSMAPWHMVLVQALGGLVAWCVIALAALREERRHGAGKLRRSRLIVTILLGVAMDLAQAIWHVQHRSKSTESFVWAQLQVAILGVRLLLLYPVLAYVSLHERVQYLPLTAHTSTVDTETEHMANYPDGSASAAASGSASSASMGSLVNRIRVLGPYLWPSNSPRLQCLAVLCIGLLLLGRFVNLLVPIALGRVVESLSAKSDPWMPIVIFATLKVFQGSGGLLAVAQNLLWYPISWYSDMNMSRLMFDRVLNLSMSYHTRRKTGELIRTLDRGTALNNFFEYLLFSLSPVFVDIFVAIVYLSWSFGPVIGAILLVIMSLYTYCSIRVTTWRTKLRREVNSRDSACKAITTDMLLNYETVKSYGNESYESERFAAALVHYREAAYQVVLSLNMLNLMQNLILAFGTLFSVLAVAYTVVLGRATPSQFVVFVSYLQQVYSPLSMLGTLYRVVNQNLVDTDKLMELLNEDVDIRDVPGAQDIRVTRGEITFDNVHFSYDTNRVHALNGMSFHINAHQRVALVGESGSGKSTILKLLYRFYDITHGRILIDGQDVRDVTQQSLRKAIGIVPQEPSLFNMDIRENIRYGDIHASDEAVEAAARAAQIHDRILEFPDGYDTVVGERGVRLSGGEKQRVAIARTILKNPPLLLLDEATSALDSHTERLLQTALHTLMHGRSSLTIAHRLSTIVDSDLILVADRGQIIESGTHTELMNKGGKYSQLWLQQSKTQAEQEALTCSKQGATPEPKHSQGVVLIGESDASQGAEQDTNQAVHPSAPQNQAYEAPSPNKELSKNAHESSSSGGAPTGEETASSNNALSVEQVSQGKETAQATDNLPSEGTASDAAPPTEATSSATPHNVNPSSSSQASKRHSSSSKNRKKHRRRRR</sequence>
<dbReference type="GO" id="GO:0000041">
    <property type="term" value="P:transition metal ion transport"/>
    <property type="evidence" value="ECO:0007669"/>
    <property type="project" value="UniProtKB-ARBA"/>
</dbReference>
<evidence type="ECO:0000259" key="12">
    <source>
        <dbReference type="PROSITE" id="PS50893"/>
    </source>
</evidence>
<feature type="domain" description="ABC transporter" evidence="12">
    <location>
        <begin position="597"/>
        <end position="832"/>
    </location>
</feature>
<dbReference type="EMBL" id="AAYY01000003">
    <property type="protein sequence ID" value="EDP44347.1"/>
    <property type="molecule type" value="Genomic_DNA"/>
</dbReference>
<dbReference type="OMA" id="MAFEHLL"/>
<organism evidence="14 15">
    <name type="scientific">Malassezia globosa (strain ATCC MYA-4612 / CBS 7966)</name>
    <name type="common">Dandruff-associated fungus</name>
    <dbReference type="NCBI Taxonomy" id="425265"/>
    <lineage>
        <taxon>Eukaryota</taxon>
        <taxon>Fungi</taxon>
        <taxon>Dikarya</taxon>
        <taxon>Basidiomycota</taxon>
        <taxon>Ustilaginomycotina</taxon>
        <taxon>Malasseziomycetes</taxon>
        <taxon>Malasseziales</taxon>
        <taxon>Malasseziaceae</taxon>
        <taxon>Malassezia</taxon>
    </lineage>
</organism>
<dbReference type="InterPro" id="IPR017871">
    <property type="entry name" value="ABC_transporter-like_CS"/>
</dbReference>
<dbReference type="PROSITE" id="PS00211">
    <property type="entry name" value="ABC_TRANSPORTER_1"/>
    <property type="match status" value="1"/>
</dbReference>
<feature type="domain" description="ABC transmembrane type-1" evidence="13">
    <location>
        <begin position="281"/>
        <end position="563"/>
    </location>
</feature>
<evidence type="ECO:0000259" key="13">
    <source>
        <dbReference type="PROSITE" id="PS50929"/>
    </source>
</evidence>
<keyword evidence="4" id="KW-0547">Nucleotide-binding</keyword>
<dbReference type="GeneID" id="5855875"/>